<sequence length="505" mass="56478">MSSNNNSTAVSADGATVVASAPFNLPTADVTFRTHDGVEYRLHKAILSIASPFFNDMFSLTQPHGTDAANPEVIPITELSRTFDTLLRHCYPVDRPVFSTLASLIPVLEAAIKYQILSTVTVLRQTMVRFLEADTLDVYAAACRLNFENEAKLAAVEWKKKASWDDTSSDFSRTSASVSFKGKIFGISAGAFFNLLRFMRADADQDMRFTTNTVDSSPSTEIAADLPFMPDDSLSCDTVLISKDSVKIYAHSLLVRLAGGECLFRDRVPDTVVTGDPDDPLPCTSLSNFRVDLDSRTLRTLVMLFYPHPEIQGIPFHAIQDTIKAAVRFKVSKVINILRQYLQRRIDTNPIAVYRIAFSRGWRNEAKKALQGLLQSGVPKLTYCSDLDGAFSFEYLKFLQLEHNYQLDALNVVTRYNDKCVHNWRRIDGDLSLLRTAPYLPMIEGRAYLCYKSCGSGLYGSSRNSRCVCNVELLSETLGRCESLQARLRTAAEEIVTKHLARFMK</sequence>
<reference evidence="1" key="1">
    <citation type="journal article" date="2021" name="Environ. Microbiol.">
        <title>Gene family expansions and transcriptome signatures uncover fungal adaptations to wood decay.</title>
        <authorList>
            <person name="Hage H."/>
            <person name="Miyauchi S."/>
            <person name="Viragh M."/>
            <person name="Drula E."/>
            <person name="Min B."/>
            <person name="Chaduli D."/>
            <person name="Navarro D."/>
            <person name="Favel A."/>
            <person name="Norest M."/>
            <person name="Lesage-Meessen L."/>
            <person name="Balint B."/>
            <person name="Merenyi Z."/>
            <person name="de Eugenio L."/>
            <person name="Morin E."/>
            <person name="Martinez A.T."/>
            <person name="Baldrian P."/>
            <person name="Stursova M."/>
            <person name="Martinez M.J."/>
            <person name="Novotny C."/>
            <person name="Magnuson J.K."/>
            <person name="Spatafora J.W."/>
            <person name="Maurice S."/>
            <person name="Pangilinan J."/>
            <person name="Andreopoulos W."/>
            <person name="LaButti K."/>
            <person name="Hundley H."/>
            <person name="Na H."/>
            <person name="Kuo A."/>
            <person name="Barry K."/>
            <person name="Lipzen A."/>
            <person name="Henrissat B."/>
            <person name="Riley R."/>
            <person name="Ahrendt S."/>
            <person name="Nagy L.G."/>
            <person name="Grigoriev I.V."/>
            <person name="Martin F."/>
            <person name="Rosso M.N."/>
        </authorList>
    </citation>
    <scope>NUCLEOTIDE SEQUENCE</scope>
    <source>
        <strain evidence="1">CBS 384.51</strain>
    </source>
</reference>
<dbReference type="EMBL" id="MU274917">
    <property type="protein sequence ID" value="KAI0087579.1"/>
    <property type="molecule type" value="Genomic_DNA"/>
</dbReference>
<protein>
    <submittedName>
        <fullName evidence="1">Uncharacterized protein</fullName>
    </submittedName>
</protein>
<organism evidence="1 2">
    <name type="scientific">Irpex rosettiformis</name>
    <dbReference type="NCBI Taxonomy" id="378272"/>
    <lineage>
        <taxon>Eukaryota</taxon>
        <taxon>Fungi</taxon>
        <taxon>Dikarya</taxon>
        <taxon>Basidiomycota</taxon>
        <taxon>Agaricomycotina</taxon>
        <taxon>Agaricomycetes</taxon>
        <taxon>Polyporales</taxon>
        <taxon>Irpicaceae</taxon>
        <taxon>Irpex</taxon>
    </lineage>
</organism>
<comment type="caution">
    <text evidence="1">The sequence shown here is derived from an EMBL/GenBank/DDBJ whole genome shotgun (WGS) entry which is preliminary data.</text>
</comment>
<keyword evidence="2" id="KW-1185">Reference proteome</keyword>
<name>A0ACB8U0H8_9APHY</name>
<evidence type="ECO:0000313" key="1">
    <source>
        <dbReference type="EMBL" id="KAI0087579.1"/>
    </source>
</evidence>
<dbReference type="Proteomes" id="UP001055072">
    <property type="component" value="Unassembled WGS sequence"/>
</dbReference>
<gene>
    <name evidence="1" type="ORF">BDY19DRAFT_237718</name>
</gene>
<evidence type="ECO:0000313" key="2">
    <source>
        <dbReference type="Proteomes" id="UP001055072"/>
    </source>
</evidence>
<proteinExistence type="predicted"/>
<accession>A0ACB8U0H8</accession>